<dbReference type="AlphaFoldDB" id="A0A1B6VJE2"/>
<name>A0A1B6VJE2_9PROT</name>
<protein>
    <submittedName>
        <fullName evidence="1">Uncharacterized protein</fullName>
    </submittedName>
</protein>
<dbReference type="EMBL" id="LUTU01000010">
    <property type="protein sequence ID" value="OAJ67087.1"/>
    <property type="molecule type" value="Genomic_DNA"/>
</dbReference>
<evidence type="ECO:0000313" key="1">
    <source>
        <dbReference type="EMBL" id="OAJ67087.1"/>
    </source>
</evidence>
<dbReference type="PATRIC" id="fig|38307.3.peg.2321"/>
<evidence type="ECO:0000313" key="2">
    <source>
        <dbReference type="Proteomes" id="UP000077786"/>
    </source>
</evidence>
<dbReference type="Proteomes" id="UP000077786">
    <property type="component" value="Unassembled WGS sequence"/>
</dbReference>
<dbReference type="RefSeq" id="WP_064274909.1">
    <property type="nucleotide sequence ID" value="NZ_JAFEJB010000001.1"/>
</dbReference>
<organism evidence="1 2">
    <name type="scientific">Gluconobacter cerinus</name>
    <dbReference type="NCBI Taxonomy" id="38307"/>
    <lineage>
        <taxon>Bacteria</taxon>
        <taxon>Pseudomonadati</taxon>
        <taxon>Pseudomonadota</taxon>
        <taxon>Alphaproteobacteria</taxon>
        <taxon>Acetobacterales</taxon>
        <taxon>Acetobacteraceae</taxon>
        <taxon>Gluconobacter</taxon>
    </lineage>
</organism>
<reference evidence="1 2" key="1">
    <citation type="submission" date="2016-03" db="EMBL/GenBank/DDBJ databases">
        <title>Draft genome sequence of Gluconobacter cerinus strain CECT 9110.</title>
        <authorList>
            <person name="Sainz F."/>
            <person name="Mas A."/>
            <person name="Torija M.J."/>
        </authorList>
    </citation>
    <scope>NUCLEOTIDE SEQUENCE [LARGE SCALE GENOMIC DNA]</scope>
    <source>
        <strain evidence="1 2">CECT 9110</strain>
    </source>
</reference>
<comment type="caution">
    <text evidence="1">The sequence shown here is derived from an EMBL/GenBank/DDBJ whole genome shotgun (WGS) entry which is preliminary data.</text>
</comment>
<proteinExistence type="predicted"/>
<sequence length="112" mass="12427">MPQFSSDVPSLCKAMGKPDFRYHSFDNIDFIPQTPYVKAPVEEADHVEASTPLPAPEVTLRPQDVSRETIELPTENSLTDARSIPLSKVFSVLEQNRIASGTPAKGLNEIFR</sequence>
<gene>
    <name evidence="1" type="ORF">A0123_02233</name>
</gene>
<accession>A0A1B6VJE2</accession>